<sequence length="315" mass="34129">MAGYLFRRFVTSLVVVLGISMVAFAMLHLISSSPGRAVLGLHASPKAVAAFNKANGYDDPIVIQYWHYLLQLLHGNLGYSYKLNQPVTSVLGENVLRSLYLSGVSLVLAILIAIPLGIYQAVRRNHLGDYIVTSGAFTLYSMPSFFLGLLLIQAFALSLKIFPPEASQSVSVIGVIEDPRAMFLPILNLVAIQVAGYSQYMRSSALDGLGQDYIRLARAKGLSQKAVLTGHLLRNSILPMITLIGLSVPALLAGNLLIETLFNYPGLGLMFYNALQNEDYPILLSYTLIAGVLTVAGNFIADVAITIADPRVRLS</sequence>
<evidence type="ECO:0000256" key="1">
    <source>
        <dbReference type="ARBA" id="ARBA00004651"/>
    </source>
</evidence>
<dbReference type="PANTHER" id="PTHR43163:SF9">
    <property type="entry name" value="ABC TRANSPORTER PERMEASE PROTEIN"/>
    <property type="match status" value="1"/>
</dbReference>
<evidence type="ECO:0000256" key="3">
    <source>
        <dbReference type="ARBA" id="ARBA00022475"/>
    </source>
</evidence>
<keyword evidence="2 7" id="KW-0813">Transport</keyword>
<evidence type="ECO:0000313" key="9">
    <source>
        <dbReference type="EMBL" id="SHE53314.1"/>
    </source>
</evidence>
<comment type="similarity">
    <text evidence="7">Belongs to the binding-protein-dependent transport system permease family.</text>
</comment>
<evidence type="ECO:0000256" key="4">
    <source>
        <dbReference type="ARBA" id="ARBA00022692"/>
    </source>
</evidence>
<dbReference type="Pfam" id="PF00528">
    <property type="entry name" value="BPD_transp_1"/>
    <property type="match status" value="1"/>
</dbReference>
<dbReference type="SUPFAM" id="SSF161098">
    <property type="entry name" value="MetI-like"/>
    <property type="match status" value="1"/>
</dbReference>
<proteinExistence type="inferred from homology"/>
<feature type="transmembrane region" description="Helical" evidence="7">
    <location>
        <begin position="9"/>
        <end position="30"/>
    </location>
</feature>
<evidence type="ECO:0000256" key="7">
    <source>
        <dbReference type="RuleBase" id="RU363032"/>
    </source>
</evidence>
<comment type="subcellular location">
    <subcellularLocation>
        <location evidence="1 7">Cell membrane</location>
        <topology evidence="1 7">Multi-pass membrane protein</topology>
    </subcellularLocation>
</comment>
<keyword evidence="4 7" id="KW-0812">Transmembrane</keyword>
<dbReference type="RefSeq" id="WP_084660187.1">
    <property type="nucleotide sequence ID" value="NZ_FQUL01000009.1"/>
</dbReference>
<dbReference type="Gene3D" id="1.10.3720.10">
    <property type="entry name" value="MetI-like"/>
    <property type="match status" value="1"/>
</dbReference>
<evidence type="ECO:0000313" key="10">
    <source>
        <dbReference type="Proteomes" id="UP000184295"/>
    </source>
</evidence>
<evidence type="ECO:0000256" key="5">
    <source>
        <dbReference type="ARBA" id="ARBA00022989"/>
    </source>
</evidence>
<feature type="domain" description="ABC transmembrane type-1" evidence="8">
    <location>
        <begin position="95"/>
        <end position="301"/>
    </location>
</feature>
<gene>
    <name evidence="9" type="ORF">SAMN02745225_00884</name>
</gene>
<dbReference type="EMBL" id="FQUL01000009">
    <property type="protein sequence ID" value="SHE53314.1"/>
    <property type="molecule type" value="Genomic_DNA"/>
</dbReference>
<dbReference type="STRING" id="1121881.SAMN02745225_00884"/>
<protein>
    <submittedName>
        <fullName evidence="9">Peptide/nickel transport system permease protein</fullName>
    </submittedName>
</protein>
<feature type="transmembrane region" description="Helical" evidence="7">
    <location>
        <begin position="237"/>
        <end position="262"/>
    </location>
</feature>
<dbReference type="GO" id="GO:0055085">
    <property type="term" value="P:transmembrane transport"/>
    <property type="evidence" value="ECO:0007669"/>
    <property type="project" value="InterPro"/>
</dbReference>
<evidence type="ECO:0000256" key="2">
    <source>
        <dbReference type="ARBA" id="ARBA00022448"/>
    </source>
</evidence>
<evidence type="ECO:0000256" key="6">
    <source>
        <dbReference type="ARBA" id="ARBA00023136"/>
    </source>
</evidence>
<dbReference type="PANTHER" id="PTHR43163">
    <property type="entry name" value="DIPEPTIDE TRANSPORT SYSTEM PERMEASE PROTEIN DPPB-RELATED"/>
    <property type="match status" value="1"/>
</dbReference>
<dbReference type="Proteomes" id="UP000184295">
    <property type="component" value="Unassembled WGS sequence"/>
</dbReference>
<accession>A0A1M4U9F2</accession>
<feature type="transmembrane region" description="Helical" evidence="7">
    <location>
        <begin position="282"/>
        <end position="305"/>
    </location>
</feature>
<keyword evidence="6 7" id="KW-0472">Membrane</keyword>
<feature type="transmembrane region" description="Helical" evidence="7">
    <location>
        <begin position="139"/>
        <end position="162"/>
    </location>
</feature>
<dbReference type="PROSITE" id="PS50928">
    <property type="entry name" value="ABC_TM1"/>
    <property type="match status" value="1"/>
</dbReference>
<reference evidence="10" key="1">
    <citation type="submission" date="2016-11" db="EMBL/GenBank/DDBJ databases">
        <authorList>
            <person name="Varghese N."/>
            <person name="Submissions S."/>
        </authorList>
    </citation>
    <scope>NUCLEOTIDE SEQUENCE [LARGE SCALE GENOMIC DNA]</scope>
    <source>
        <strain evidence="10">DSM 19514</strain>
    </source>
</reference>
<dbReference type="Pfam" id="PF19300">
    <property type="entry name" value="BPD_transp_1_N"/>
    <property type="match status" value="1"/>
</dbReference>
<dbReference type="InterPro" id="IPR000515">
    <property type="entry name" value="MetI-like"/>
</dbReference>
<keyword evidence="5 7" id="KW-1133">Transmembrane helix</keyword>
<evidence type="ECO:0000259" key="8">
    <source>
        <dbReference type="PROSITE" id="PS50928"/>
    </source>
</evidence>
<dbReference type="OrthoDB" id="3543764at2"/>
<name>A0A1M4U9F2_9ACTN</name>
<dbReference type="CDD" id="cd06261">
    <property type="entry name" value="TM_PBP2"/>
    <property type="match status" value="1"/>
</dbReference>
<feature type="transmembrane region" description="Helical" evidence="7">
    <location>
        <begin position="99"/>
        <end position="119"/>
    </location>
</feature>
<dbReference type="AlphaFoldDB" id="A0A1M4U9F2"/>
<dbReference type="InterPro" id="IPR045621">
    <property type="entry name" value="BPD_transp_1_N"/>
</dbReference>
<keyword evidence="10" id="KW-1185">Reference proteome</keyword>
<dbReference type="InterPro" id="IPR035906">
    <property type="entry name" value="MetI-like_sf"/>
</dbReference>
<keyword evidence="3" id="KW-1003">Cell membrane</keyword>
<dbReference type="GO" id="GO:0005886">
    <property type="term" value="C:plasma membrane"/>
    <property type="evidence" value="ECO:0007669"/>
    <property type="project" value="UniProtKB-SubCell"/>
</dbReference>
<organism evidence="9 10">
    <name type="scientific">Ferrithrix thermotolerans DSM 19514</name>
    <dbReference type="NCBI Taxonomy" id="1121881"/>
    <lineage>
        <taxon>Bacteria</taxon>
        <taxon>Bacillati</taxon>
        <taxon>Actinomycetota</taxon>
        <taxon>Acidimicrobiia</taxon>
        <taxon>Acidimicrobiales</taxon>
        <taxon>Acidimicrobiaceae</taxon>
        <taxon>Ferrithrix</taxon>
    </lineage>
</organism>